<organism evidence="11 12">
    <name type="scientific">Macrophomina phaseolina (strain MS6)</name>
    <name type="common">Charcoal rot fungus</name>
    <dbReference type="NCBI Taxonomy" id="1126212"/>
    <lineage>
        <taxon>Eukaryota</taxon>
        <taxon>Fungi</taxon>
        <taxon>Dikarya</taxon>
        <taxon>Ascomycota</taxon>
        <taxon>Pezizomycotina</taxon>
        <taxon>Dothideomycetes</taxon>
        <taxon>Dothideomycetes incertae sedis</taxon>
        <taxon>Botryosphaeriales</taxon>
        <taxon>Botryosphaeriaceae</taxon>
        <taxon>Macrophomina</taxon>
    </lineage>
</organism>
<evidence type="ECO:0000313" key="11">
    <source>
        <dbReference type="EMBL" id="EKG12443.1"/>
    </source>
</evidence>
<dbReference type="Pfam" id="PF05859">
    <property type="entry name" value="Mis12"/>
    <property type="match status" value="1"/>
</dbReference>
<feature type="region of interest" description="Disordered" evidence="10">
    <location>
        <begin position="277"/>
        <end position="306"/>
    </location>
</feature>
<evidence type="ECO:0000256" key="5">
    <source>
        <dbReference type="ARBA" id="ARBA00022776"/>
    </source>
</evidence>
<dbReference type="InParanoid" id="K2RD27"/>
<gene>
    <name evidence="11" type="ORF">MPH_10399</name>
</gene>
<name>K2RD27_MACPH</name>
<feature type="region of interest" description="Disordered" evidence="10">
    <location>
        <begin position="107"/>
        <end position="132"/>
    </location>
</feature>
<dbReference type="Proteomes" id="UP000007129">
    <property type="component" value="Unassembled WGS sequence"/>
</dbReference>
<reference evidence="11 12" key="1">
    <citation type="journal article" date="2012" name="BMC Genomics">
        <title>Tools to kill: Genome of one of the most destructive plant pathogenic fungi Macrophomina phaseolina.</title>
        <authorList>
            <person name="Islam M.S."/>
            <person name="Haque M.S."/>
            <person name="Islam M.M."/>
            <person name="Emdad E.M."/>
            <person name="Halim A."/>
            <person name="Hossen Q.M.M."/>
            <person name="Hossain M.Z."/>
            <person name="Ahmed B."/>
            <person name="Rahim S."/>
            <person name="Rahman M.S."/>
            <person name="Alam M.M."/>
            <person name="Hou S."/>
            <person name="Wan X."/>
            <person name="Saito J.A."/>
            <person name="Alam M."/>
        </authorList>
    </citation>
    <scope>NUCLEOTIDE SEQUENCE [LARGE SCALE GENOMIC DNA]</scope>
    <source>
        <strain evidence="11 12">MS6</strain>
    </source>
</reference>
<feature type="compositionally biased region" description="Low complexity" evidence="10">
    <location>
        <begin position="112"/>
        <end position="121"/>
    </location>
</feature>
<keyword evidence="4" id="KW-0132">Cell division</keyword>
<evidence type="ECO:0000256" key="2">
    <source>
        <dbReference type="ARBA" id="ARBA00008643"/>
    </source>
</evidence>
<dbReference type="GO" id="GO:0051301">
    <property type="term" value="P:cell division"/>
    <property type="evidence" value="ECO:0007669"/>
    <property type="project" value="UniProtKB-KW"/>
</dbReference>
<dbReference type="PANTHER" id="PTHR14527:SF2">
    <property type="entry name" value="PROTEIN MIS12 HOMOLOG"/>
    <property type="match status" value="1"/>
</dbReference>
<dbReference type="PANTHER" id="PTHR14527">
    <property type="entry name" value="PROTEIN MIS12 HOMOLOG"/>
    <property type="match status" value="1"/>
</dbReference>
<keyword evidence="8" id="KW-0131">Cell cycle</keyword>
<evidence type="ECO:0000256" key="10">
    <source>
        <dbReference type="SAM" id="MobiDB-lite"/>
    </source>
</evidence>
<evidence type="ECO:0000256" key="4">
    <source>
        <dbReference type="ARBA" id="ARBA00022618"/>
    </source>
</evidence>
<comment type="similarity">
    <text evidence="2">Belongs to the mis12 family.</text>
</comment>
<evidence type="ECO:0000256" key="3">
    <source>
        <dbReference type="ARBA" id="ARBA00022454"/>
    </source>
</evidence>
<dbReference type="VEuPathDB" id="FungiDB:MPH_10399"/>
<keyword evidence="7" id="KW-0175">Coiled coil</keyword>
<keyword evidence="9" id="KW-0137">Centromere</keyword>
<evidence type="ECO:0000256" key="6">
    <source>
        <dbReference type="ARBA" id="ARBA00022838"/>
    </source>
</evidence>
<evidence type="ECO:0000256" key="8">
    <source>
        <dbReference type="ARBA" id="ARBA00023306"/>
    </source>
</evidence>
<keyword evidence="5" id="KW-0498">Mitosis</keyword>
<dbReference type="EMBL" id="AHHD01000450">
    <property type="protein sequence ID" value="EKG12443.1"/>
    <property type="molecule type" value="Genomic_DNA"/>
</dbReference>
<feature type="region of interest" description="Disordered" evidence="10">
    <location>
        <begin position="171"/>
        <end position="197"/>
    </location>
</feature>
<dbReference type="GO" id="GO:0051382">
    <property type="term" value="P:kinetochore assembly"/>
    <property type="evidence" value="ECO:0007669"/>
    <property type="project" value="TreeGrafter"/>
</dbReference>
<protein>
    <submittedName>
        <fullName evidence="11">Centromere protein Mis12</fullName>
    </submittedName>
</protein>
<keyword evidence="3" id="KW-0158">Chromosome</keyword>
<dbReference type="OrthoDB" id="1884855at2759"/>
<dbReference type="GO" id="GO:0000070">
    <property type="term" value="P:mitotic sister chromatid segregation"/>
    <property type="evidence" value="ECO:0007669"/>
    <property type="project" value="TreeGrafter"/>
</dbReference>
<dbReference type="eggNOG" id="ENOG502S72R">
    <property type="taxonomic scope" value="Eukaryota"/>
</dbReference>
<evidence type="ECO:0000256" key="7">
    <source>
        <dbReference type="ARBA" id="ARBA00023054"/>
    </source>
</evidence>
<keyword evidence="6" id="KW-0995">Kinetochore</keyword>
<evidence type="ECO:0000256" key="1">
    <source>
        <dbReference type="ARBA" id="ARBA00004629"/>
    </source>
</evidence>
<comment type="subcellular location">
    <subcellularLocation>
        <location evidence="1">Chromosome</location>
        <location evidence="1">Centromere</location>
        <location evidence="1">Kinetochore</location>
    </subcellularLocation>
</comment>
<feature type="compositionally biased region" description="Basic and acidic residues" evidence="10">
    <location>
        <begin position="290"/>
        <end position="306"/>
    </location>
</feature>
<comment type="caution">
    <text evidence="11">The sequence shown here is derived from an EMBL/GenBank/DDBJ whole genome shotgun (WGS) entry which is preliminary data.</text>
</comment>
<dbReference type="AlphaFoldDB" id="K2RD27"/>
<evidence type="ECO:0000313" key="12">
    <source>
        <dbReference type="Proteomes" id="UP000007129"/>
    </source>
</evidence>
<dbReference type="InterPro" id="IPR008685">
    <property type="entry name" value="Centromere_Mis12"/>
</dbReference>
<evidence type="ECO:0000256" key="9">
    <source>
        <dbReference type="ARBA" id="ARBA00023328"/>
    </source>
</evidence>
<dbReference type="HOGENOM" id="CLU_046437_1_0_1"/>
<sequence>MINELINRAVDAVEAGLLETPPSRLGFAAKAAAEGTIPDTDGEGNALFPDARREIEEGVHQLETLLEATVDKNFDKLEIYLLRNVLTVPEELVPWVRLPHYHDLQLPNATGSSSSSSSSNSPPYQPTPESVQALRRKVHETNKLHTALRAEKARNNALLAQLRGLLAGGAASKTKAEPASSSPQATRHSAGLADDAAAAASSSSSAAAAPAAQPPPTLAFLESAPAARKLGIALLSDGAGVNKNGGKQPLKENTAFALQQLKALKEALETLRPKIEGLAQPGGAAPESEFAQKRRELDWVESEFGR</sequence>
<dbReference type="GO" id="GO:0000444">
    <property type="term" value="C:MIS12/MIND type complex"/>
    <property type="evidence" value="ECO:0007669"/>
    <property type="project" value="TreeGrafter"/>
</dbReference>
<dbReference type="GO" id="GO:0005634">
    <property type="term" value="C:nucleus"/>
    <property type="evidence" value="ECO:0007669"/>
    <property type="project" value="InterPro"/>
</dbReference>
<proteinExistence type="inferred from homology"/>
<accession>K2RD27</accession>